<gene>
    <name evidence="2" type="ORF">FSP39_025398</name>
</gene>
<organism evidence="2 3">
    <name type="scientific">Pinctada imbricata</name>
    <name type="common">Atlantic pearl-oyster</name>
    <name type="synonym">Pinctada martensii</name>
    <dbReference type="NCBI Taxonomy" id="66713"/>
    <lineage>
        <taxon>Eukaryota</taxon>
        <taxon>Metazoa</taxon>
        <taxon>Spiralia</taxon>
        <taxon>Lophotrochozoa</taxon>
        <taxon>Mollusca</taxon>
        <taxon>Bivalvia</taxon>
        <taxon>Autobranchia</taxon>
        <taxon>Pteriomorphia</taxon>
        <taxon>Pterioida</taxon>
        <taxon>Pterioidea</taxon>
        <taxon>Pteriidae</taxon>
        <taxon>Pinctada</taxon>
    </lineage>
</organism>
<name>A0AA89C9J7_PINIB</name>
<evidence type="ECO:0000313" key="2">
    <source>
        <dbReference type="EMBL" id="KAK3105445.1"/>
    </source>
</evidence>
<keyword evidence="3" id="KW-1185">Reference proteome</keyword>
<dbReference type="AlphaFoldDB" id="A0AA89C9J7"/>
<dbReference type="Proteomes" id="UP001186944">
    <property type="component" value="Unassembled WGS sequence"/>
</dbReference>
<sequence>MATSAPTIGDEEENYSRFSVGVLKVTPQVLRLVFTSRHPDLKTFLAQNKSKCQQLRNSHVLTRDQWDQLYPATGTAALRDFDTTLLITLLRNLSNIPPPSSGWNKDPLPSDTSLGADLLRLRKIRNNHAHCKDMRIANTDFGKKWSDLTLVRMN</sequence>
<dbReference type="Pfam" id="PF18738">
    <property type="entry name" value="HEPN_DZIP3"/>
    <property type="match status" value="1"/>
</dbReference>
<dbReference type="InterPro" id="IPR041249">
    <property type="entry name" value="HEPN_DZIP3"/>
</dbReference>
<reference evidence="2" key="1">
    <citation type="submission" date="2019-08" db="EMBL/GenBank/DDBJ databases">
        <title>The improved chromosome-level genome for the pearl oyster Pinctada fucata martensii using PacBio sequencing and Hi-C.</title>
        <authorList>
            <person name="Zheng Z."/>
        </authorList>
    </citation>
    <scope>NUCLEOTIDE SEQUENCE</scope>
    <source>
        <strain evidence="2">ZZ-2019</strain>
        <tissue evidence="2">Adductor muscle</tissue>
    </source>
</reference>
<comment type="caution">
    <text evidence="2">The sequence shown here is derived from an EMBL/GenBank/DDBJ whole genome shotgun (WGS) entry which is preliminary data.</text>
</comment>
<evidence type="ECO:0000313" key="3">
    <source>
        <dbReference type="Proteomes" id="UP001186944"/>
    </source>
</evidence>
<protein>
    <recommendedName>
        <fullName evidence="1">DZIP3-like HEPN domain-containing protein</fullName>
    </recommendedName>
</protein>
<accession>A0AA89C9J7</accession>
<proteinExistence type="predicted"/>
<dbReference type="EMBL" id="VSWD01000004">
    <property type="protein sequence ID" value="KAK3105445.1"/>
    <property type="molecule type" value="Genomic_DNA"/>
</dbReference>
<feature type="domain" description="DZIP3-like HEPN" evidence="1">
    <location>
        <begin position="40"/>
        <end position="149"/>
    </location>
</feature>
<evidence type="ECO:0000259" key="1">
    <source>
        <dbReference type="Pfam" id="PF18738"/>
    </source>
</evidence>